<dbReference type="InterPro" id="IPR036047">
    <property type="entry name" value="F-box-like_dom_sf"/>
</dbReference>
<dbReference type="EMBL" id="JAKUCV010004064">
    <property type="protein sequence ID" value="KAJ4836608.1"/>
    <property type="molecule type" value="Genomic_DNA"/>
</dbReference>
<sequence length="224" mass="25524">VLIMSSSGAVNKRKREECGDYNRLLVDEAKSTNTEQLVISTNMTAPNRSYLPADIVEEILDLLPLKSIERFRSVSKSLFSLMAIKFNVQKLLYYPCKEYSSPPNYSTKSSDDDLGTFIGVVLSDYCGRVKDQEYTASQLSGRERNYYRAYGFGYDSASDDYKEYLRHILTVAMGLFLNGAHHWGRPARRITTIFAFDLGKEKFYRVPNPPNEISPDRDVDYSVG</sequence>
<evidence type="ECO:0000259" key="1">
    <source>
        <dbReference type="SMART" id="SM00256"/>
    </source>
</evidence>
<dbReference type="AlphaFoldDB" id="A0A9Q0JCM2"/>
<dbReference type="PANTHER" id="PTHR31790:SF526">
    <property type="entry name" value="OS12G0618150 PROTEIN"/>
    <property type="match status" value="1"/>
</dbReference>
<dbReference type="Proteomes" id="UP001141552">
    <property type="component" value="Unassembled WGS sequence"/>
</dbReference>
<dbReference type="InterPro" id="IPR052361">
    <property type="entry name" value="F-box_domain"/>
</dbReference>
<reference evidence="2" key="1">
    <citation type="submission" date="2022-02" db="EMBL/GenBank/DDBJ databases">
        <authorList>
            <person name="Henning P.M."/>
            <person name="McCubbin A.G."/>
            <person name="Shore J.S."/>
        </authorList>
    </citation>
    <scope>NUCLEOTIDE SEQUENCE</scope>
    <source>
        <strain evidence="2">F60SS</strain>
        <tissue evidence="2">Leaves</tissue>
    </source>
</reference>
<reference evidence="2" key="2">
    <citation type="journal article" date="2023" name="Plants (Basel)">
        <title>Annotation of the Turnera subulata (Passifloraceae) Draft Genome Reveals the S-Locus Evolved after the Divergence of Turneroideae from Passifloroideae in a Stepwise Manner.</title>
        <authorList>
            <person name="Henning P.M."/>
            <person name="Roalson E.H."/>
            <person name="Mir W."/>
            <person name="McCubbin A.G."/>
            <person name="Shore J.S."/>
        </authorList>
    </citation>
    <scope>NUCLEOTIDE SEQUENCE</scope>
    <source>
        <strain evidence="2">F60SS</strain>
    </source>
</reference>
<dbReference type="OrthoDB" id="5319261at2759"/>
<feature type="non-terminal residue" evidence="2">
    <location>
        <position position="224"/>
    </location>
</feature>
<organism evidence="2 3">
    <name type="scientific">Turnera subulata</name>
    <dbReference type="NCBI Taxonomy" id="218843"/>
    <lineage>
        <taxon>Eukaryota</taxon>
        <taxon>Viridiplantae</taxon>
        <taxon>Streptophyta</taxon>
        <taxon>Embryophyta</taxon>
        <taxon>Tracheophyta</taxon>
        <taxon>Spermatophyta</taxon>
        <taxon>Magnoliopsida</taxon>
        <taxon>eudicotyledons</taxon>
        <taxon>Gunneridae</taxon>
        <taxon>Pentapetalae</taxon>
        <taxon>rosids</taxon>
        <taxon>fabids</taxon>
        <taxon>Malpighiales</taxon>
        <taxon>Passifloraceae</taxon>
        <taxon>Turnera</taxon>
    </lineage>
</organism>
<feature type="domain" description="F-box" evidence="1">
    <location>
        <begin position="51"/>
        <end position="91"/>
    </location>
</feature>
<keyword evidence="3" id="KW-1185">Reference proteome</keyword>
<accession>A0A9Q0JCM2</accession>
<name>A0A9Q0JCM2_9ROSI</name>
<dbReference type="PANTHER" id="PTHR31790">
    <property type="entry name" value="OS02G0783600 PROTEIN"/>
    <property type="match status" value="1"/>
</dbReference>
<dbReference type="InterPro" id="IPR001810">
    <property type="entry name" value="F-box_dom"/>
</dbReference>
<feature type="non-terminal residue" evidence="2">
    <location>
        <position position="1"/>
    </location>
</feature>
<evidence type="ECO:0000313" key="3">
    <source>
        <dbReference type="Proteomes" id="UP001141552"/>
    </source>
</evidence>
<dbReference type="Pfam" id="PF00646">
    <property type="entry name" value="F-box"/>
    <property type="match status" value="1"/>
</dbReference>
<comment type="caution">
    <text evidence="2">The sequence shown here is derived from an EMBL/GenBank/DDBJ whole genome shotgun (WGS) entry which is preliminary data.</text>
</comment>
<gene>
    <name evidence="2" type="ORF">Tsubulata_030145</name>
</gene>
<dbReference type="SMART" id="SM00256">
    <property type="entry name" value="FBOX"/>
    <property type="match status" value="1"/>
</dbReference>
<protein>
    <recommendedName>
        <fullName evidence="1">F-box domain-containing protein</fullName>
    </recommendedName>
</protein>
<dbReference type="SUPFAM" id="SSF81383">
    <property type="entry name" value="F-box domain"/>
    <property type="match status" value="1"/>
</dbReference>
<proteinExistence type="predicted"/>
<evidence type="ECO:0000313" key="2">
    <source>
        <dbReference type="EMBL" id="KAJ4836608.1"/>
    </source>
</evidence>